<proteinExistence type="predicted"/>
<dbReference type="Pfam" id="PF09346">
    <property type="entry name" value="SMI1_KNR4"/>
    <property type="match status" value="1"/>
</dbReference>
<feature type="region of interest" description="Disordered" evidence="1">
    <location>
        <begin position="111"/>
        <end position="133"/>
    </location>
</feature>
<organism evidence="3 4">
    <name type="scientific">Streptomyces mutomycini</name>
    <dbReference type="NCBI Taxonomy" id="284036"/>
    <lineage>
        <taxon>Bacteria</taxon>
        <taxon>Bacillati</taxon>
        <taxon>Actinomycetota</taxon>
        <taxon>Actinomycetes</taxon>
        <taxon>Kitasatosporales</taxon>
        <taxon>Streptomycetaceae</taxon>
        <taxon>Streptomyces</taxon>
    </lineage>
</organism>
<dbReference type="SUPFAM" id="SSF160631">
    <property type="entry name" value="SMI1/KNR4-like"/>
    <property type="match status" value="1"/>
</dbReference>
<protein>
    <submittedName>
        <fullName evidence="3">SMI1/KNR4 family protein</fullName>
    </submittedName>
</protein>
<gene>
    <name evidence="3" type="ORF">ACFPRK_18390</name>
</gene>
<dbReference type="PANTHER" id="PTHR47432:SF1">
    <property type="entry name" value="CELL WALL ASSEMBLY REGULATOR SMI1"/>
    <property type="match status" value="1"/>
</dbReference>
<sequence>MVEQAVRPVAEVIAAKAPDGWTDAVLHCQGGRDGASLSGGYRCGDGSWRSGLPRLWSELRSLTEALSQDHGWEAMSLELRTRPSGEYRLVASDDAVHRVTGTGRGFRAVLDPGHRLTRPGMRQEPGTAGPAGDPELAVARFRAYLERRSAVLGHPEELPPPATEDAIAGTEARLGRRLPADLRALYKIADGDHTDLGPRYLFQGNTWLSLEYLVKASTGYGAAEQPWSGWGLEWDAVILDADPAETVRRCGGHPGWLRFASGEDGNYLAVDTAPARHGRPGQVIRTGRDHNRGPGYVADSVTTLLGHYLELLDQGAYATEDDYIELLEPGRARGRRPDSGSLPDDIPPGLQSIHVIDATGPVDLAPLGAARSLRRVHLNRAATADLTPVRELPVESLRVTLDGGDLTPLAGHPHLASLELATTAPADLTPLRTAPRLHGLDLAEAEVAELAVLSELGGLRYLSLTRRQWDALLNEDRTPPALAAACLTDTDSTLDEALAWAARLGLDTGRAFRLTGTLENGAG</sequence>
<dbReference type="PANTHER" id="PTHR47432">
    <property type="entry name" value="CELL WALL ASSEMBLY REGULATOR SMI1"/>
    <property type="match status" value="1"/>
</dbReference>
<dbReference type="EMBL" id="JBHSKI010000007">
    <property type="protein sequence ID" value="MFC5172548.1"/>
    <property type="molecule type" value="Genomic_DNA"/>
</dbReference>
<comment type="caution">
    <text evidence="3">The sequence shown here is derived from an EMBL/GenBank/DDBJ whole genome shotgun (WGS) entry which is preliminary data.</text>
</comment>
<dbReference type="Gene3D" id="3.80.10.10">
    <property type="entry name" value="Ribonuclease Inhibitor"/>
    <property type="match status" value="1"/>
</dbReference>
<dbReference type="RefSeq" id="WP_065847498.1">
    <property type="nucleotide sequence ID" value="NZ_JBHSKI010000007.1"/>
</dbReference>
<dbReference type="InterPro" id="IPR032675">
    <property type="entry name" value="LRR_dom_sf"/>
</dbReference>
<evidence type="ECO:0000259" key="2">
    <source>
        <dbReference type="SMART" id="SM00860"/>
    </source>
</evidence>
<name>A0ABW0B5S1_9ACTN</name>
<evidence type="ECO:0000313" key="3">
    <source>
        <dbReference type="EMBL" id="MFC5172548.1"/>
    </source>
</evidence>
<keyword evidence="4" id="KW-1185">Reference proteome</keyword>
<reference evidence="4" key="1">
    <citation type="journal article" date="2019" name="Int. J. Syst. Evol. Microbiol.">
        <title>The Global Catalogue of Microorganisms (GCM) 10K type strain sequencing project: providing services to taxonomists for standard genome sequencing and annotation.</title>
        <authorList>
            <consortium name="The Broad Institute Genomics Platform"/>
            <consortium name="The Broad Institute Genome Sequencing Center for Infectious Disease"/>
            <person name="Wu L."/>
            <person name="Ma J."/>
        </authorList>
    </citation>
    <scope>NUCLEOTIDE SEQUENCE [LARGE SCALE GENOMIC DNA]</scope>
    <source>
        <strain evidence="4">CGMCC 4.1721</strain>
    </source>
</reference>
<dbReference type="Proteomes" id="UP001596208">
    <property type="component" value="Unassembled WGS sequence"/>
</dbReference>
<evidence type="ECO:0000256" key="1">
    <source>
        <dbReference type="SAM" id="MobiDB-lite"/>
    </source>
</evidence>
<dbReference type="InterPro" id="IPR018958">
    <property type="entry name" value="Knr4/Smi1-like_dom"/>
</dbReference>
<accession>A0ABW0B5S1</accession>
<dbReference type="InterPro" id="IPR037883">
    <property type="entry name" value="Knr4/Smi1-like_sf"/>
</dbReference>
<dbReference type="InterPro" id="IPR051873">
    <property type="entry name" value="KNR4/SMI1_regulator"/>
</dbReference>
<evidence type="ECO:0000313" key="4">
    <source>
        <dbReference type="Proteomes" id="UP001596208"/>
    </source>
</evidence>
<feature type="domain" description="Knr4/Smi1-like" evidence="2">
    <location>
        <begin position="161"/>
        <end position="311"/>
    </location>
</feature>
<dbReference type="SMART" id="SM00860">
    <property type="entry name" value="SMI1_KNR4"/>
    <property type="match status" value="1"/>
</dbReference>